<keyword evidence="1" id="KW-0805">Transcription regulation</keyword>
<evidence type="ECO:0000256" key="2">
    <source>
        <dbReference type="ARBA" id="ARBA00023125"/>
    </source>
</evidence>
<dbReference type="EMBL" id="JANIGO010000001">
    <property type="protein sequence ID" value="MCQ8895731.1"/>
    <property type="molecule type" value="Genomic_DNA"/>
</dbReference>
<evidence type="ECO:0000259" key="4">
    <source>
        <dbReference type="PROSITE" id="PS01124"/>
    </source>
</evidence>
<dbReference type="InterPro" id="IPR009057">
    <property type="entry name" value="Homeodomain-like_sf"/>
</dbReference>
<dbReference type="PANTHER" id="PTHR47894">
    <property type="entry name" value="HTH-TYPE TRANSCRIPTIONAL REGULATOR GADX"/>
    <property type="match status" value="1"/>
</dbReference>
<dbReference type="PANTHER" id="PTHR47894:SF1">
    <property type="entry name" value="HTH-TYPE TRANSCRIPTIONAL REGULATOR VQSM"/>
    <property type="match status" value="1"/>
</dbReference>
<evidence type="ECO:0000313" key="5">
    <source>
        <dbReference type="EMBL" id="MCQ8895731.1"/>
    </source>
</evidence>
<dbReference type="Pfam" id="PF12833">
    <property type="entry name" value="HTH_18"/>
    <property type="match status" value="1"/>
</dbReference>
<evidence type="ECO:0000256" key="1">
    <source>
        <dbReference type="ARBA" id="ARBA00023015"/>
    </source>
</evidence>
<name>A0ABT1WFA2_9BURK</name>
<dbReference type="InterPro" id="IPR018060">
    <property type="entry name" value="HTH_AraC"/>
</dbReference>
<keyword evidence="2" id="KW-0238">DNA-binding</keyword>
<gene>
    <name evidence="5" type="ORF">NQT62_04645</name>
</gene>
<dbReference type="Gene3D" id="1.10.10.60">
    <property type="entry name" value="Homeodomain-like"/>
    <property type="match status" value="1"/>
</dbReference>
<organism evidence="5 6">
    <name type="scientific">Limnobacter humi</name>
    <dbReference type="NCBI Taxonomy" id="1778671"/>
    <lineage>
        <taxon>Bacteria</taxon>
        <taxon>Pseudomonadati</taxon>
        <taxon>Pseudomonadota</taxon>
        <taxon>Betaproteobacteria</taxon>
        <taxon>Burkholderiales</taxon>
        <taxon>Burkholderiaceae</taxon>
        <taxon>Limnobacter</taxon>
    </lineage>
</organism>
<accession>A0ABT1WFA2</accession>
<dbReference type="PROSITE" id="PS01124">
    <property type="entry name" value="HTH_ARAC_FAMILY_2"/>
    <property type="match status" value="1"/>
</dbReference>
<protein>
    <submittedName>
        <fullName evidence="5">AraC family transcriptional regulator</fullName>
    </submittedName>
</protein>
<dbReference type="RefSeq" id="WP_256763437.1">
    <property type="nucleotide sequence ID" value="NZ_JANIGO010000001.1"/>
</dbReference>
<proteinExistence type="predicted"/>
<dbReference type="InterPro" id="IPR032687">
    <property type="entry name" value="AraC-type_N"/>
</dbReference>
<sequence length="342" mass="37575">MQTVDWALRPALHPVYARLLCAELLRRGLAREAITTGLSVDWEALHTQNGFISAQTMQALAVRGMALTDCPWLGLEVGFRTQAAAHGVLGAAMMASSSLAEAALLLQRYARLRQNLAVLSIVPGEHYELQLVPSVPLGPVNEYLHGQLVAGLLQLFSTITGLDLQTHLTVHWPFEQPEWYDQYQRVARVNVFGAPAMRISLPADVALSPSIAADAQALRAHLQECELALHRACAGESLADRVRVVLESGDDSLGLTLDEVANRLHLTRRTLIRKLAAEGTRFQAIHDELRKNKACWLLMNTNTPVDAVAAQVGCGDASNFSRMFKRWVGVVPSQYRLVGHRS</sequence>
<reference evidence="5 6" key="1">
    <citation type="submission" date="2022-07" db="EMBL/GenBank/DDBJ databases">
        <authorList>
            <person name="Xamxidin M."/>
            <person name="Wu M."/>
        </authorList>
    </citation>
    <scope>NUCLEOTIDE SEQUENCE [LARGE SCALE GENOMIC DNA]</scope>
    <source>
        <strain evidence="5 6">NBRC 111650</strain>
    </source>
</reference>
<dbReference type="SMART" id="SM00342">
    <property type="entry name" value="HTH_ARAC"/>
    <property type="match status" value="1"/>
</dbReference>
<keyword evidence="3" id="KW-0804">Transcription</keyword>
<dbReference type="SUPFAM" id="SSF46689">
    <property type="entry name" value="Homeodomain-like"/>
    <property type="match status" value="1"/>
</dbReference>
<dbReference type="Proteomes" id="UP001204142">
    <property type="component" value="Unassembled WGS sequence"/>
</dbReference>
<evidence type="ECO:0000313" key="6">
    <source>
        <dbReference type="Proteomes" id="UP001204142"/>
    </source>
</evidence>
<dbReference type="Pfam" id="PF12625">
    <property type="entry name" value="Arabinose_bd"/>
    <property type="match status" value="1"/>
</dbReference>
<comment type="caution">
    <text evidence="5">The sequence shown here is derived from an EMBL/GenBank/DDBJ whole genome shotgun (WGS) entry which is preliminary data.</text>
</comment>
<feature type="domain" description="HTH araC/xylS-type" evidence="4">
    <location>
        <begin position="240"/>
        <end position="338"/>
    </location>
</feature>
<keyword evidence="6" id="KW-1185">Reference proteome</keyword>
<evidence type="ECO:0000256" key="3">
    <source>
        <dbReference type="ARBA" id="ARBA00023163"/>
    </source>
</evidence>